<sequence length="277" mass="30845">MVEPSARIRPVELADTNFVRFLVGKAGMEPIVVANQKMYFHPLIFSAWVALSCVFVQVLGLWPKPEQGLYRFLVPVPAFGSLAIAFMFAIDWMNRWEFEDRSAHVLRGPDLADISAYYARSPSSGFWVLQYGERFIGLIAVDASLDADSDAAVADKITPNSDKGKDKGKSGKTPIAALPKGTAKTATIRHFHVEEQYRPAGMADELLGFALRHAFSKDLRVEAVRAHASPLAGYASDALRRHGFELERKTERVGALRWQNSVQVLSRERWAAIEAKQ</sequence>
<dbReference type="Gene3D" id="3.40.630.30">
    <property type="match status" value="1"/>
</dbReference>
<gene>
    <name evidence="5" type="ORF">BD310DRAFT_963981</name>
    <name evidence="4" type="ORF">BD311DRAFT_793394</name>
</gene>
<protein>
    <submittedName>
        <fullName evidence="5">Uncharacterized protein</fullName>
    </submittedName>
</protein>
<keyword evidence="3" id="KW-1133">Transmembrane helix</keyword>
<dbReference type="AlphaFoldDB" id="A0A4Q9QBI2"/>
<feature type="transmembrane region" description="Helical" evidence="3">
    <location>
        <begin position="68"/>
        <end position="90"/>
    </location>
</feature>
<evidence type="ECO:0000313" key="6">
    <source>
        <dbReference type="Proteomes" id="UP000292082"/>
    </source>
</evidence>
<feature type="region of interest" description="Disordered" evidence="2">
    <location>
        <begin position="156"/>
        <end position="177"/>
    </location>
</feature>
<dbReference type="OrthoDB" id="2564232at2759"/>
<dbReference type="PANTHER" id="PTHR13947:SF37">
    <property type="entry name" value="LD18367P"/>
    <property type="match status" value="1"/>
</dbReference>
<keyword evidence="1" id="KW-0808">Transferase</keyword>
<accession>A0A4Q9QBI2</accession>
<dbReference type="SUPFAM" id="SSF55729">
    <property type="entry name" value="Acyl-CoA N-acyltransferases (Nat)"/>
    <property type="match status" value="1"/>
</dbReference>
<dbReference type="GO" id="GO:0008080">
    <property type="term" value="F:N-acetyltransferase activity"/>
    <property type="evidence" value="ECO:0007669"/>
    <property type="project" value="InterPro"/>
</dbReference>
<evidence type="ECO:0000313" key="5">
    <source>
        <dbReference type="EMBL" id="TBU65019.1"/>
    </source>
</evidence>
<dbReference type="PANTHER" id="PTHR13947">
    <property type="entry name" value="GNAT FAMILY N-ACETYLTRANSFERASE"/>
    <property type="match status" value="1"/>
</dbReference>
<organism evidence="5 6">
    <name type="scientific">Dichomitus squalens</name>
    <dbReference type="NCBI Taxonomy" id="114155"/>
    <lineage>
        <taxon>Eukaryota</taxon>
        <taxon>Fungi</taxon>
        <taxon>Dikarya</taxon>
        <taxon>Basidiomycota</taxon>
        <taxon>Agaricomycotina</taxon>
        <taxon>Agaricomycetes</taxon>
        <taxon>Polyporales</taxon>
        <taxon>Polyporaceae</taxon>
        <taxon>Dichomitus</taxon>
    </lineage>
</organism>
<dbReference type="EMBL" id="ML145085">
    <property type="protein sequence ID" value="TBU65019.1"/>
    <property type="molecule type" value="Genomic_DNA"/>
</dbReference>
<evidence type="ECO:0000256" key="1">
    <source>
        <dbReference type="ARBA" id="ARBA00022679"/>
    </source>
</evidence>
<dbReference type="InterPro" id="IPR016181">
    <property type="entry name" value="Acyl_CoA_acyltransferase"/>
</dbReference>
<reference evidence="5 6" key="1">
    <citation type="submission" date="2019-01" db="EMBL/GenBank/DDBJ databases">
        <title>Draft genome sequences of three monokaryotic isolates of the white-rot basidiomycete fungus Dichomitus squalens.</title>
        <authorList>
            <consortium name="DOE Joint Genome Institute"/>
            <person name="Lopez S.C."/>
            <person name="Andreopoulos B."/>
            <person name="Pangilinan J."/>
            <person name="Lipzen A."/>
            <person name="Riley R."/>
            <person name="Ahrendt S."/>
            <person name="Ng V."/>
            <person name="Barry K."/>
            <person name="Daum C."/>
            <person name="Grigoriev I.V."/>
            <person name="Hilden K.S."/>
            <person name="Makela M.R."/>
            <person name="de Vries R.P."/>
        </authorList>
    </citation>
    <scope>NUCLEOTIDE SEQUENCE [LARGE SCALE GENOMIC DNA]</scope>
    <source>
        <strain evidence="5 6">CBS 464.89</strain>
        <strain evidence="4">OM18370.1</strain>
    </source>
</reference>
<proteinExistence type="predicted"/>
<keyword evidence="6" id="KW-1185">Reference proteome</keyword>
<evidence type="ECO:0000313" key="4">
    <source>
        <dbReference type="EMBL" id="TBU35192.1"/>
    </source>
</evidence>
<dbReference type="InterPro" id="IPR050769">
    <property type="entry name" value="NAT_camello-type"/>
</dbReference>
<evidence type="ECO:0000256" key="2">
    <source>
        <dbReference type="SAM" id="MobiDB-lite"/>
    </source>
</evidence>
<dbReference type="Proteomes" id="UP000292957">
    <property type="component" value="Unassembled WGS sequence"/>
</dbReference>
<dbReference type="Proteomes" id="UP000292082">
    <property type="component" value="Unassembled WGS sequence"/>
</dbReference>
<feature type="transmembrane region" description="Helical" evidence="3">
    <location>
        <begin position="43"/>
        <end position="62"/>
    </location>
</feature>
<keyword evidence="3" id="KW-0472">Membrane</keyword>
<evidence type="ECO:0000256" key="3">
    <source>
        <dbReference type="SAM" id="Phobius"/>
    </source>
</evidence>
<dbReference type="EMBL" id="ML143387">
    <property type="protein sequence ID" value="TBU35192.1"/>
    <property type="molecule type" value="Genomic_DNA"/>
</dbReference>
<name>A0A4Q9QBI2_9APHY</name>
<dbReference type="OMA" id="IQYMQWW"/>
<keyword evidence="3" id="KW-0812">Transmembrane</keyword>